<organism evidence="1">
    <name type="scientific">Escherichia coli O111:H-</name>
    <dbReference type="NCBI Taxonomy" id="168927"/>
    <lineage>
        <taxon>Bacteria</taxon>
        <taxon>Pseudomonadati</taxon>
        <taxon>Pseudomonadota</taxon>
        <taxon>Gammaproteobacteria</taxon>
        <taxon>Enterobacterales</taxon>
        <taxon>Enterobacteriaceae</taxon>
        <taxon>Escherichia</taxon>
    </lineage>
</organism>
<reference evidence="1" key="1">
    <citation type="journal article" date="2008" name="J. Bacteriol.">
        <title>Systematic identification and sequence analysis of the genomic islands of the enteropathogenic Escherichia coli strain B171-8 by the combined use of whole-genome PCR scanning and fosmid mapping.</title>
        <authorList>
            <person name="Ogura Y."/>
            <person name="Abe H."/>
            <person name="Katsura K."/>
            <person name="Kurokawa K."/>
            <person name="Asadulghani M."/>
            <person name="Iguchi A."/>
            <person name="Ooka T."/>
            <person name="Nakayama K."/>
            <person name="Yamashita A."/>
            <person name="Hattori M."/>
            <person name="Tobe T."/>
            <person name="Hayashi T."/>
        </authorList>
    </citation>
    <scope>NUCLEOTIDE SEQUENCE</scope>
    <source>
        <strain evidence="1">B171-8</strain>
    </source>
</reference>
<proteinExistence type="predicted"/>
<sequence length="44" mass="5374">MNRYRKRGGIFVLLNLCKIFLHHKSNNTFNNTLLYHYENKCVFI</sequence>
<name>B3Y158_ECO11</name>
<evidence type="ECO:0000313" key="1">
    <source>
        <dbReference type="EMBL" id="BAG66682.1"/>
    </source>
</evidence>
<accession>B3Y158</accession>
<dbReference type="EMBL" id="AB426059">
    <property type="protein sequence ID" value="BAG66682.1"/>
    <property type="molecule type" value="Genomic_DNA"/>
</dbReference>
<protein>
    <submittedName>
        <fullName evidence="1">Uncharacterized protein</fullName>
    </submittedName>
</protein>
<dbReference type="AlphaFoldDB" id="B3Y158"/>